<dbReference type="Proteomes" id="UP000768646">
    <property type="component" value="Unassembled WGS sequence"/>
</dbReference>
<sequence length="784" mass="90148">MTQATVQSSTYDVLNDINSIFPEPILSHEVVASCMARLEEYKNTLDDELCVLQNGLKKSESDFSLSVSLKEMFHDLVQGIESMQIQAFQIGDLVTEITTDIKQLDYARRNITSSMIVLKRLQMLMIAYEQLKNLVKTKQYGEITHLLDAVLELTSYFKSFRSVDQIAILCNNIYELKKDLLEQASLDFENIFISPLDLDKKASQLREICIMLDILENKARERILLWYCNTQLREYRAVFRGNDEAASLDNISRRYAWITRILKLYDEKHSKMFPESWNTDKILCQHFCISTSEDIQEALSKSGRDCKITVLVEALEKTLEFEKFLEKRFIFDNNNITGETDSTHDSKILEFHRVIRNAFDPYLNIFIESQENLLSSMIQSFKKIDLENEIKDNPQLMVTSSSTELFLFYRQTLAQYEKLSNGKLLLELSYLFGKWLIIYAETILLPIVDGKHTLNINTCCLVLNTSDYCYKTTIQLGALIKSKIMDNLLEKVNFNKEEEAFLNVSGLSIKSLVKIVETGLSSSFKDMIKIDWSQLKNIVDQSAYVVGIISVLKDTSKKIIEKIPIEKFVRTFCDKTVELFLDSFIFYITRSRPISEIGAEQMILDLYSIKMTLLKLPVITNEKNGQAPASYIKFVNKGISRIETILKVLLTEVNSFEEFVNNYFIWIGDKSTTNFLKILELKGIRKQEQNQLLDVFNNRILQRSDLIDSSPLLESLFLSPNTGSNLGLSSRFDASNIGSIFSITKESFERLPRSSVIANSETLSLSGSRLNERFKGLFRRDSSS</sequence>
<dbReference type="EMBL" id="JABTEG010000002">
    <property type="protein sequence ID" value="KAG4305889.1"/>
    <property type="molecule type" value="Genomic_DNA"/>
</dbReference>
<organism evidence="1 2">
    <name type="scientific">Pneumocystis oryctolagi</name>
    <dbReference type="NCBI Taxonomy" id="42067"/>
    <lineage>
        <taxon>Eukaryota</taxon>
        <taxon>Fungi</taxon>
        <taxon>Dikarya</taxon>
        <taxon>Ascomycota</taxon>
        <taxon>Taphrinomycotina</taxon>
        <taxon>Pneumocystomycetes</taxon>
        <taxon>Pneumocystaceae</taxon>
        <taxon>Pneumocystis</taxon>
    </lineage>
</organism>
<accession>A0ACB7CDQ7</accession>
<proteinExistence type="predicted"/>
<comment type="caution">
    <text evidence="1">The sequence shown here is derived from an EMBL/GenBank/DDBJ whole genome shotgun (WGS) entry which is preliminary data.</text>
</comment>
<name>A0ACB7CDQ7_9ASCO</name>
<protein>
    <submittedName>
        <fullName evidence="1">Uncharacterized protein</fullName>
    </submittedName>
</protein>
<evidence type="ECO:0000313" key="1">
    <source>
        <dbReference type="EMBL" id="KAG4305889.1"/>
    </source>
</evidence>
<reference evidence="1 2" key="1">
    <citation type="journal article" date="2021" name="Commun. Biol.">
        <title>Genomic insights into the host specific adaptation of the Pneumocystis genus.</title>
        <authorList>
            <person name="Cisse O.H."/>
            <person name="Ma L."/>
            <person name="Dekker J.P."/>
            <person name="Khil P.P."/>
            <person name="Youn J.-H."/>
            <person name="Brenchley J.M."/>
            <person name="Blair R."/>
            <person name="Pahar B."/>
            <person name="Chabe M."/>
            <person name="Van Rompay K.K.A."/>
            <person name="Keesler R."/>
            <person name="Sukura A."/>
            <person name="Hirsch V."/>
            <person name="Kutty G."/>
            <person name="Liu Y."/>
            <person name="Peng L."/>
            <person name="Chen J."/>
            <person name="Song J."/>
            <person name="Weissenbacher-Lang C."/>
            <person name="Xu J."/>
            <person name="Upham N.S."/>
            <person name="Stajich J.E."/>
            <person name="Cuomo C.A."/>
            <person name="Cushion M.T."/>
            <person name="Kovacs J.A."/>
        </authorList>
    </citation>
    <scope>NUCLEOTIDE SEQUENCE [LARGE SCALE GENOMIC DNA]</scope>
    <source>
        <strain evidence="1 2">RABM</strain>
    </source>
</reference>
<keyword evidence="2" id="KW-1185">Reference proteome</keyword>
<gene>
    <name evidence="1" type="ORF">PORY_000799</name>
</gene>
<evidence type="ECO:0000313" key="2">
    <source>
        <dbReference type="Proteomes" id="UP000768646"/>
    </source>
</evidence>